<organism evidence="2 3">
    <name type="scientific">Candida boidinii</name>
    <name type="common">Yeast</name>
    <dbReference type="NCBI Taxonomy" id="5477"/>
    <lineage>
        <taxon>Eukaryota</taxon>
        <taxon>Fungi</taxon>
        <taxon>Dikarya</taxon>
        <taxon>Ascomycota</taxon>
        <taxon>Saccharomycotina</taxon>
        <taxon>Pichiomycetes</taxon>
        <taxon>Pichiales</taxon>
        <taxon>Pichiaceae</taxon>
        <taxon>Ogataea</taxon>
        <taxon>Ogataea/Candida clade</taxon>
    </lineage>
</organism>
<reference evidence="2" key="1">
    <citation type="submission" date="2023-04" db="EMBL/GenBank/DDBJ databases">
        <title>Candida boidinii NBRC 10035.</title>
        <authorList>
            <person name="Ichikawa N."/>
            <person name="Sato H."/>
            <person name="Tonouchi N."/>
        </authorList>
    </citation>
    <scope>NUCLEOTIDE SEQUENCE</scope>
    <source>
        <strain evidence="2">NBRC 10035</strain>
    </source>
</reference>
<evidence type="ECO:0000256" key="1">
    <source>
        <dbReference type="ARBA" id="ARBA00007176"/>
    </source>
</evidence>
<sequence>MSQYDLEEPLTSTARPASDSILTIRIIKSFPYRNVKNIILNHIDLKQTTCNQLFKLIIDKINKEGALRPYRGINYDTIKIYTHAHGTKSMNLVINLEHDIDDTVNGSWVLDLSEESGKKLSDYDIGNETELSIFNNDDYLKYKSNPEDKW</sequence>
<comment type="caution">
    <text evidence="2">The sequence shown here is derived from an EMBL/GenBank/DDBJ whole genome shotgun (WGS) entry which is preliminary data.</text>
</comment>
<dbReference type="PANTHER" id="PTHR18444:SF9">
    <property type="entry name" value="UPF0538 PROTEIN C2ORF76"/>
    <property type="match status" value="1"/>
</dbReference>
<evidence type="ECO:0000313" key="2">
    <source>
        <dbReference type="EMBL" id="GME69009.1"/>
    </source>
</evidence>
<protein>
    <submittedName>
        <fullName evidence="2">Unnamed protein product</fullName>
    </submittedName>
</protein>
<dbReference type="Proteomes" id="UP001165120">
    <property type="component" value="Unassembled WGS sequence"/>
</dbReference>
<proteinExistence type="inferred from homology"/>
<dbReference type="Pfam" id="PF10209">
    <property type="entry name" value="DUF2340"/>
    <property type="match status" value="1"/>
</dbReference>
<evidence type="ECO:0000313" key="3">
    <source>
        <dbReference type="Proteomes" id="UP001165120"/>
    </source>
</evidence>
<gene>
    <name evidence="2" type="ORF">Cboi02_000201500</name>
</gene>
<dbReference type="InterPro" id="IPR018794">
    <property type="entry name" value="UPF0538"/>
</dbReference>
<dbReference type="PANTHER" id="PTHR18444">
    <property type="entry name" value="UPF0538 FAMILY MEMBER"/>
    <property type="match status" value="1"/>
</dbReference>
<dbReference type="EMBL" id="BSXN01000551">
    <property type="protein sequence ID" value="GME69009.1"/>
    <property type="molecule type" value="Genomic_DNA"/>
</dbReference>
<keyword evidence="3" id="KW-1185">Reference proteome</keyword>
<name>A0A9W6WGZ7_CANBO</name>
<comment type="similarity">
    <text evidence="1">Belongs to the UPF0538 family.</text>
</comment>
<accession>A0A9W6WGZ7</accession>
<dbReference type="AlphaFoldDB" id="A0A9W6WGZ7"/>